<feature type="region of interest" description="Disordered" evidence="1">
    <location>
        <begin position="1"/>
        <end position="172"/>
    </location>
</feature>
<organism evidence="2 3">
    <name type="scientific">Xyrichtys novacula</name>
    <name type="common">Pearly razorfish</name>
    <name type="synonym">Hemipteronotus novacula</name>
    <dbReference type="NCBI Taxonomy" id="13765"/>
    <lineage>
        <taxon>Eukaryota</taxon>
        <taxon>Metazoa</taxon>
        <taxon>Chordata</taxon>
        <taxon>Craniata</taxon>
        <taxon>Vertebrata</taxon>
        <taxon>Euteleostomi</taxon>
        <taxon>Actinopterygii</taxon>
        <taxon>Neopterygii</taxon>
        <taxon>Teleostei</taxon>
        <taxon>Neoteleostei</taxon>
        <taxon>Acanthomorphata</taxon>
        <taxon>Eupercaria</taxon>
        <taxon>Labriformes</taxon>
        <taxon>Labridae</taxon>
        <taxon>Xyrichtys</taxon>
    </lineage>
</organism>
<accession>A0AAV1FY24</accession>
<evidence type="ECO:0000256" key="1">
    <source>
        <dbReference type="SAM" id="MobiDB-lite"/>
    </source>
</evidence>
<name>A0AAV1FY24_XYRNO</name>
<protein>
    <submittedName>
        <fullName evidence="2">Proline-rich protein HaeIII subfamily 1-like</fullName>
    </submittedName>
</protein>
<keyword evidence="3" id="KW-1185">Reference proteome</keyword>
<feature type="compositionally biased region" description="Low complexity" evidence="1">
    <location>
        <begin position="161"/>
        <end position="172"/>
    </location>
</feature>
<dbReference type="AlphaFoldDB" id="A0AAV1FY24"/>
<sequence>MEAEVAIEQQVDIAGDGGDDIDGDNDDDSYTDNSDDWFFSDGEDSGYGSMSEEEEDAVVRPDSPLEQEFPPDDFWQRWNQLSPPVPAGSPVAPPFSPLTLPPSPLAGPPGTSPEAQGSEECAPSTSGLVSSLKRIMEEGSPEQVSAKRQRTSDEDSPDEPTPSTSGLSSSTNRSLCYRTFLLSRWTEDSNSD</sequence>
<proteinExistence type="predicted"/>
<dbReference type="Proteomes" id="UP001178508">
    <property type="component" value="Chromosome 10"/>
</dbReference>
<reference evidence="2" key="1">
    <citation type="submission" date="2023-08" db="EMBL/GenBank/DDBJ databases">
        <authorList>
            <person name="Alioto T."/>
            <person name="Alioto T."/>
            <person name="Gomez Garrido J."/>
        </authorList>
    </citation>
    <scope>NUCLEOTIDE SEQUENCE</scope>
</reference>
<dbReference type="EMBL" id="OY660873">
    <property type="protein sequence ID" value="CAJ1065890.1"/>
    <property type="molecule type" value="Genomic_DNA"/>
</dbReference>
<evidence type="ECO:0000313" key="2">
    <source>
        <dbReference type="EMBL" id="CAJ1065890.1"/>
    </source>
</evidence>
<gene>
    <name evidence="2" type="ORF">XNOV1_A029343</name>
</gene>
<feature type="compositionally biased region" description="Acidic residues" evidence="1">
    <location>
        <begin position="17"/>
        <end position="35"/>
    </location>
</feature>
<evidence type="ECO:0000313" key="3">
    <source>
        <dbReference type="Proteomes" id="UP001178508"/>
    </source>
</evidence>
<feature type="compositionally biased region" description="Pro residues" evidence="1">
    <location>
        <begin position="83"/>
        <end position="111"/>
    </location>
</feature>